<comment type="similarity">
    <text evidence="1 5">Belongs to the peptidase S8 family.</text>
</comment>
<feature type="active site" description="Charge relay system" evidence="5">
    <location>
        <position position="88"/>
    </location>
</feature>
<evidence type="ECO:0000256" key="1">
    <source>
        <dbReference type="ARBA" id="ARBA00011073"/>
    </source>
</evidence>
<dbReference type="GO" id="GO:0006508">
    <property type="term" value="P:proteolysis"/>
    <property type="evidence" value="ECO:0007669"/>
    <property type="project" value="UniProtKB-KW"/>
</dbReference>
<evidence type="ECO:0000313" key="8">
    <source>
        <dbReference type="Proteomes" id="UP000253209"/>
    </source>
</evidence>
<organism evidence="7 8">
    <name type="scientific">Mucilaginibacter hurinus</name>
    <dbReference type="NCBI Taxonomy" id="2201324"/>
    <lineage>
        <taxon>Bacteria</taxon>
        <taxon>Pseudomonadati</taxon>
        <taxon>Bacteroidota</taxon>
        <taxon>Sphingobacteriia</taxon>
        <taxon>Sphingobacteriales</taxon>
        <taxon>Sphingobacteriaceae</taxon>
        <taxon>Mucilaginibacter</taxon>
    </lineage>
</organism>
<dbReference type="InterPro" id="IPR022398">
    <property type="entry name" value="Peptidase_S8_His-AS"/>
</dbReference>
<dbReference type="InterPro" id="IPR015500">
    <property type="entry name" value="Peptidase_S8_subtilisin-rel"/>
</dbReference>
<name>A0A367GTQ2_9SPHI</name>
<keyword evidence="8" id="KW-1185">Reference proteome</keyword>
<gene>
    <name evidence="7" type="ORF">DJ568_02575</name>
</gene>
<dbReference type="PROSITE" id="PS00138">
    <property type="entry name" value="SUBTILASE_SER"/>
    <property type="match status" value="1"/>
</dbReference>
<reference evidence="7 8" key="1">
    <citation type="submission" date="2018-05" db="EMBL/GenBank/DDBJ databases">
        <title>Mucilaginibacter hurinus sp. nov., isolated from briquette warehouse soil.</title>
        <authorList>
            <person name="Choi L."/>
        </authorList>
    </citation>
    <scope>NUCLEOTIDE SEQUENCE [LARGE SCALE GENOMIC DNA]</scope>
    <source>
        <strain evidence="7 8">ZR32</strain>
    </source>
</reference>
<keyword evidence="4 5" id="KW-0720">Serine protease</keyword>
<evidence type="ECO:0000256" key="4">
    <source>
        <dbReference type="ARBA" id="ARBA00022825"/>
    </source>
</evidence>
<feature type="domain" description="Peptidase S8/S53" evidence="6">
    <location>
        <begin position="80"/>
        <end position="515"/>
    </location>
</feature>
<evidence type="ECO:0000256" key="2">
    <source>
        <dbReference type="ARBA" id="ARBA00022670"/>
    </source>
</evidence>
<dbReference type="PROSITE" id="PS51892">
    <property type="entry name" value="SUBTILASE"/>
    <property type="match status" value="1"/>
</dbReference>
<dbReference type="GO" id="GO:0004252">
    <property type="term" value="F:serine-type endopeptidase activity"/>
    <property type="evidence" value="ECO:0007669"/>
    <property type="project" value="UniProtKB-UniRule"/>
</dbReference>
<proteinExistence type="inferred from homology"/>
<dbReference type="Pfam" id="PF00082">
    <property type="entry name" value="Peptidase_S8"/>
    <property type="match status" value="1"/>
</dbReference>
<dbReference type="Proteomes" id="UP000253209">
    <property type="component" value="Unassembled WGS sequence"/>
</dbReference>
<dbReference type="PRINTS" id="PR00723">
    <property type="entry name" value="SUBTILISIN"/>
</dbReference>
<evidence type="ECO:0000256" key="5">
    <source>
        <dbReference type="PROSITE-ProRule" id="PRU01240"/>
    </source>
</evidence>
<dbReference type="PANTHER" id="PTHR43806:SF11">
    <property type="entry name" value="CEREVISIN-RELATED"/>
    <property type="match status" value="1"/>
</dbReference>
<dbReference type="InterPro" id="IPR000209">
    <property type="entry name" value="Peptidase_S8/S53_dom"/>
</dbReference>
<accession>A0A367GTQ2</accession>
<keyword evidence="2 5" id="KW-0645">Protease</keyword>
<comment type="caution">
    <text evidence="7">The sequence shown here is derived from an EMBL/GenBank/DDBJ whole genome shotgun (WGS) entry which is preliminary data.</text>
</comment>
<feature type="active site" description="Charge relay system" evidence="5">
    <location>
        <position position="308"/>
    </location>
</feature>
<dbReference type="Gene3D" id="3.40.50.200">
    <property type="entry name" value="Peptidase S8/S53 domain"/>
    <property type="match status" value="2"/>
</dbReference>
<dbReference type="AlphaFoldDB" id="A0A367GTQ2"/>
<dbReference type="PROSITE" id="PS00137">
    <property type="entry name" value="SUBTILASE_HIS"/>
    <property type="match status" value="1"/>
</dbReference>
<keyword evidence="3 5" id="KW-0378">Hydrolase</keyword>
<dbReference type="InterPro" id="IPR023828">
    <property type="entry name" value="Peptidase_S8_Ser-AS"/>
</dbReference>
<dbReference type="PANTHER" id="PTHR43806">
    <property type="entry name" value="PEPTIDASE S8"/>
    <property type="match status" value="1"/>
</dbReference>
<evidence type="ECO:0000259" key="6">
    <source>
        <dbReference type="Pfam" id="PF00082"/>
    </source>
</evidence>
<dbReference type="InterPro" id="IPR050131">
    <property type="entry name" value="Peptidase_S8_subtilisin-like"/>
</dbReference>
<evidence type="ECO:0000313" key="7">
    <source>
        <dbReference type="EMBL" id="RCH56759.1"/>
    </source>
</evidence>
<feature type="active site" description="Charge relay system" evidence="5">
    <location>
        <position position="479"/>
    </location>
</feature>
<evidence type="ECO:0000256" key="3">
    <source>
        <dbReference type="ARBA" id="ARBA00022801"/>
    </source>
</evidence>
<dbReference type="EMBL" id="QGDC01000001">
    <property type="protein sequence ID" value="RCH56759.1"/>
    <property type="molecule type" value="Genomic_DNA"/>
</dbReference>
<protein>
    <submittedName>
        <fullName evidence="7">Peptidase S8</fullName>
    </submittedName>
</protein>
<dbReference type="SUPFAM" id="SSF52743">
    <property type="entry name" value="Subtilisin-like"/>
    <property type="match status" value="1"/>
</dbReference>
<sequence length="558" mass="60238">MNVNRYIKMKHMYNIRKFIVPFIAGALFINLNTYAQIPPDTVVAAADAPANWHTLDLKTDGFYGISLAPAYNLVKGKKSKTVVVATIDSGIDTAHKDLKSVLWVNAKEIAGNGKDDDKNGYVDDINGWNFLGGPGGKANYTETTEEVREYNRLKGKYASLTQATATNKKEYAYWLKVKAIRDSTVSKAQVESEQISPVLNALMASSGFIKRSLNLAADASFTKDDLSKVNADNDTVMRSKMVWESVFAQDGGKDAAHIIKGLSEYLAKLNNDLNPDLTSRQRIMGDDPDVWDTKPYGNNLLKFPDASHGTGVSGLIGAVHGNNYGINGVADNVRIMGIKAVPNGDEYDKDVAKAIRYAVDNGAKIINMSFGKKLSPHKKWVDDAYKYAAAKDVLLVQASGNDGQNADSTFHYPNDTFEDGSSTDAANVISVGASSAKNDEQLAGNFSNYGKKNVDIFAPGVSVTSIDKDAEFNVADGTSFASPIVAGVAALVLEYYPALSARQLKQVILQSATPVNTLVIKPGSKEDKVNFATLSKTGGIVNAYRALQIAATLKGERK</sequence>
<dbReference type="InterPro" id="IPR036852">
    <property type="entry name" value="Peptidase_S8/S53_dom_sf"/>
</dbReference>